<dbReference type="InterPro" id="IPR011545">
    <property type="entry name" value="DEAD/DEAH_box_helicase_dom"/>
</dbReference>
<dbReference type="InterPro" id="IPR001650">
    <property type="entry name" value="Helicase_C-like"/>
</dbReference>
<name>A0ABP9M1W8_9FLAO</name>
<dbReference type="PANTHER" id="PTHR47962">
    <property type="entry name" value="ATP-DEPENDENT HELICASE LHR-RELATED-RELATED"/>
    <property type="match status" value="1"/>
</dbReference>
<protein>
    <submittedName>
        <fullName evidence="5">DEAD/DEAH box helicase</fullName>
    </submittedName>
</protein>
<organism evidence="5 6">
    <name type="scientific">Chryseobacterium ginsengisoli</name>
    <dbReference type="NCBI Taxonomy" id="363853"/>
    <lineage>
        <taxon>Bacteria</taxon>
        <taxon>Pseudomonadati</taxon>
        <taxon>Bacteroidota</taxon>
        <taxon>Flavobacteriia</taxon>
        <taxon>Flavobacteriales</taxon>
        <taxon>Weeksellaceae</taxon>
        <taxon>Chryseobacterium group</taxon>
        <taxon>Chryseobacterium</taxon>
    </lineage>
</organism>
<dbReference type="RefSeq" id="WP_345200818.1">
    <property type="nucleotide sequence ID" value="NZ_BAABHX010000002.1"/>
</dbReference>
<dbReference type="SMART" id="SM00487">
    <property type="entry name" value="DEXDc"/>
    <property type="match status" value="1"/>
</dbReference>
<dbReference type="PROSITE" id="PS51192">
    <property type="entry name" value="HELICASE_ATP_BIND_1"/>
    <property type="match status" value="1"/>
</dbReference>
<dbReference type="InterPro" id="IPR052511">
    <property type="entry name" value="ATP-dep_Helicase"/>
</dbReference>
<dbReference type="Pfam" id="PF00270">
    <property type="entry name" value="DEAD"/>
    <property type="match status" value="1"/>
</dbReference>
<evidence type="ECO:0000313" key="5">
    <source>
        <dbReference type="EMBL" id="GAA5087701.1"/>
    </source>
</evidence>
<dbReference type="GO" id="GO:0004386">
    <property type="term" value="F:helicase activity"/>
    <property type="evidence" value="ECO:0007669"/>
    <property type="project" value="UniProtKB-KW"/>
</dbReference>
<feature type="domain" description="Helicase C-terminal" evidence="4">
    <location>
        <begin position="241"/>
        <end position="396"/>
    </location>
</feature>
<keyword evidence="6" id="KW-1185">Reference proteome</keyword>
<evidence type="ECO:0000256" key="1">
    <source>
        <dbReference type="ARBA" id="ARBA00022741"/>
    </source>
</evidence>
<dbReference type="PANTHER" id="PTHR47962:SF5">
    <property type="entry name" value="ATP-DEPENDENT HELICASE LHR-RELATED"/>
    <property type="match status" value="1"/>
</dbReference>
<evidence type="ECO:0000259" key="4">
    <source>
        <dbReference type="PROSITE" id="PS51194"/>
    </source>
</evidence>
<accession>A0ABP9M1W8</accession>
<dbReference type="PROSITE" id="PS51194">
    <property type="entry name" value="HELICASE_CTER"/>
    <property type="match status" value="1"/>
</dbReference>
<keyword evidence="2" id="KW-0067">ATP-binding</keyword>
<evidence type="ECO:0000313" key="6">
    <source>
        <dbReference type="Proteomes" id="UP001500353"/>
    </source>
</evidence>
<dbReference type="InterPro" id="IPR027417">
    <property type="entry name" value="P-loop_NTPase"/>
</dbReference>
<reference evidence="6" key="1">
    <citation type="journal article" date="2019" name="Int. J. Syst. Evol. Microbiol.">
        <title>The Global Catalogue of Microorganisms (GCM) 10K type strain sequencing project: providing services to taxonomists for standard genome sequencing and annotation.</title>
        <authorList>
            <consortium name="The Broad Institute Genomics Platform"/>
            <consortium name="The Broad Institute Genome Sequencing Center for Infectious Disease"/>
            <person name="Wu L."/>
            <person name="Ma J."/>
        </authorList>
    </citation>
    <scope>NUCLEOTIDE SEQUENCE [LARGE SCALE GENOMIC DNA]</scope>
    <source>
        <strain evidence="6">JCM 18019</strain>
    </source>
</reference>
<dbReference type="Proteomes" id="UP001500353">
    <property type="component" value="Unassembled WGS sequence"/>
</dbReference>
<evidence type="ECO:0000256" key="2">
    <source>
        <dbReference type="ARBA" id="ARBA00022840"/>
    </source>
</evidence>
<dbReference type="InterPro" id="IPR014001">
    <property type="entry name" value="Helicase_ATP-bd"/>
</dbReference>
<dbReference type="EMBL" id="BAABHX010000002">
    <property type="protein sequence ID" value="GAA5087701.1"/>
    <property type="molecule type" value="Genomic_DNA"/>
</dbReference>
<gene>
    <name evidence="5" type="ORF">GCM10023210_10730</name>
</gene>
<dbReference type="Gene3D" id="3.40.50.300">
    <property type="entry name" value="P-loop containing nucleotide triphosphate hydrolases"/>
    <property type="match status" value="2"/>
</dbReference>
<keyword evidence="5" id="KW-0378">Hydrolase</keyword>
<dbReference type="SUPFAM" id="SSF52540">
    <property type="entry name" value="P-loop containing nucleoside triphosphate hydrolases"/>
    <property type="match status" value="1"/>
</dbReference>
<feature type="domain" description="Helicase ATP-binding" evidence="3">
    <location>
        <begin position="32"/>
        <end position="210"/>
    </location>
</feature>
<keyword evidence="1" id="KW-0547">Nucleotide-binding</keyword>
<comment type="caution">
    <text evidence="5">The sequence shown here is derived from an EMBL/GenBank/DDBJ whole genome shotgun (WGS) entry which is preliminary data.</text>
</comment>
<dbReference type="SMART" id="SM00490">
    <property type="entry name" value="HELICc"/>
    <property type="match status" value="1"/>
</dbReference>
<dbReference type="Pfam" id="PF00271">
    <property type="entry name" value="Helicase_C"/>
    <property type="match status" value="1"/>
</dbReference>
<keyword evidence="5" id="KW-0347">Helicase</keyword>
<proteinExistence type="predicted"/>
<evidence type="ECO:0000259" key="3">
    <source>
        <dbReference type="PROSITE" id="PS51192"/>
    </source>
</evidence>
<sequence>MSAVQLLSTPIKKYIWDKRWESLRPIQERAIERILATDNNYVLISRTASGKTEAAFLPILSKVNFKEQGVKVLYISPLIALINDQFTRVEKLCEYLDVPVTKWHGEASKGAKDRLLKNPEGIVLITPESIEAMFLNKPYNVRHLFSNLEYIVIDEIHSFLGSDRGIQLQSLLNRLKRINNKKFNIVGLSATVSDANNYIELKEFLGNPENTKIIRDITPKPINAAFKYFDGSLSQEIPSDLLKDLYLSTKDSKVLIFPNARGKVEEVAVRLKSISEKAGGHKNYFSHHSSIDKEVREYVEFFAKNSTLQNFCISCTSTLELGIDIGNVDEVVQIDATHSIASLIQRVGRSGRREGKSSNLFLYATNPWSLLQSLACWLLYQEHYIEPIPVNKKPYDVLLHQLLSIMKGASGISLSQLLKELMSNSTFSSIEKEEIEDIIDHLIKINFLEKLGNEYIIGTDGEKVVNHRDFYSLFHTDVFFKVSSQGVKIGELPLSPQIEIDKNIYLSARIWKIKDIDLKTKKIEVVPTNSGRKPIFESDKVNVAHEIREKMLEILISNEEFDFLDMIGSEIIRALRKDFSIFKIKNIKTDRAILFSNNYITFYTFTSSKINKTLGFILNRLGVENVIFDDNSTLNIKNPTVDLVEILKDINLNNIDLDNILTELLEEKPSMINFSKWGQYLPLQYQVELLKNNYFDFKGCNDFLQNLKFVENQTDYN</sequence>